<dbReference type="Gene3D" id="3.30.450.40">
    <property type="match status" value="1"/>
</dbReference>
<name>A0A1I4VKI6_PSUAM</name>
<dbReference type="AlphaFoldDB" id="A0A1I4VKI6"/>
<dbReference type="RefSeq" id="WP_143105300.1">
    <property type="nucleotide sequence ID" value="NZ_FOUY01000006.1"/>
</dbReference>
<evidence type="ECO:0000313" key="2">
    <source>
        <dbReference type="EMBL" id="SFN01659.1"/>
    </source>
</evidence>
<proteinExistence type="predicted"/>
<protein>
    <recommendedName>
        <fullName evidence="4">GAF domain-containing protein</fullName>
    </recommendedName>
</protein>
<reference evidence="2 3" key="1">
    <citation type="submission" date="2016-10" db="EMBL/GenBank/DDBJ databases">
        <authorList>
            <person name="de Groot N.N."/>
        </authorList>
    </citation>
    <scope>NUCLEOTIDE SEQUENCE [LARGE SCALE GENOMIC DNA]</scope>
    <source>
        <strain evidence="2 3">CGMCC 4.1877</strain>
    </source>
</reference>
<dbReference type="Proteomes" id="UP000199614">
    <property type="component" value="Unassembled WGS sequence"/>
</dbReference>
<dbReference type="InterPro" id="IPR029016">
    <property type="entry name" value="GAF-like_dom_sf"/>
</dbReference>
<organism evidence="2 3">
    <name type="scientific">Pseudonocardia ammonioxydans</name>
    <dbReference type="NCBI Taxonomy" id="260086"/>
    <lineage>
        <taxon>Bacteria</taxon>
        <taxon>Bacillati</taxon>
        <taxon>Actinomycetota</taxon>
        <taxon>Actinomycetes</taxon>
        <taxon>Pseudonocardiales</taxon>
        <taxon>Pseudonocardiaceae</taxon>
        <taxon>Pseudonocardia</taxon>
    </lineage>
</organism>
<dbReference type="SUPFAM" id="SSF55781">
    <property type="entry name" value="GAF domain-like"/>
    <property type="match status" value="1"/>
</dbReference>
<feature type="region of interest" description="Disordered" evidence="1">
    <location>
        <begin position="209"/>
        <end position="266"/>
    </location>
</feature>
<dbReference type="OrthoDB" id="3577653at2"/>
<feature type="compositionally biased region" description="Basic residues" evidence="1">
    <location>
        <begin position="255"/>
        <end position="266"/>
    </location>
</feature>
<evidence type="ECO:0008006" key="4">
    <source>
        <dbReference type="Google" id="ProtNLM"/>
    </source>
</evidence>
<evidence type="ECO:0000313" key="3">
    <source>
        <dbReference type="Proteomes" id="UP000199614"/>
    </source>
</evidence>
<gene>
    <name evidence="2" type="ORF">SAMN05216207_1006129</name>
</gene>
<evidence type="ECO:0000256" key="1">
    <source>
        <dbReference type="SAM" id="MobiDB-lite"/>
    </source>
</evidence>
<accession>A0A1I4VKI6</accession>
<sequence>MAASQWSSGASGRSSPDPGPALVRVALQAGATSVAHLDVAAMLSGICVALVPAARVAGAALLLHEPADPRDPEGRRVFGSDTAATRLADLQVRADAGPGPAAGRGDRALFTPDLTRSGPPGLAAAAADLGLVRSLSVPVPVAGRTAGVLQLVARGGPRGRLDEQLAGALAPVVAALGARLADIREFARLEGEAARAARAAQEPVIPFPVHRLPAPREPLAGRRADAPDPVDAERTALVPAARRSGGPDTGPRIPAQRRARHRRDGD</sequence>
<dbReference type="EMBL" id="FOUY01000006">
    <property type="protein sequence ID" value="SFN01659.1"/>
    <property type="molecule type" value="Genomic_DNA"/>
</dbReference>
<feature type="compositionally biased region" description="Basic and acidic residues" evidence="1">
    <location>
        <begin position="219"/>
        <end position="234"/>
    </location>
</feature>
<keyword evidence="3" id="KW-1185">Reference proteome</keyword>